<dbReference type="Gene3D" id="3.90.1480.20">
    <property type="entry name" value="Glycosyl transferase family 29"/>
    <property type="match status" value="1"/>
</dbReference>
<name>A0ABT4KK78_9HYPH</name>
<dbReference type="PANTHER" id="PTHR13713:SF95">
    <property type="entry name" value="CMP-N-ACETYLNEURAMINATE-BETA-GALACTOSAMIDE- ALPHA-2,3-SIALYLTRANSFERASE 4 ISOFORM 1"/>
    <property type="match status" value="1"/>
</dbReference>
<evidence type="ECO:0000313" key="10">
    <source>
        <dbReference type="Proteomes" id="UP001079430"/>
    </source>
</evidence>
<organism evidence="9 10">
    <name type="scientific">Sinorhizobium psoraleae</name>
    <dbReference type="NCBI Taxonomy" id="520838"/>
    <lineage>
        <taxon>Bacteria</taxon>
        <taxon>Pseudomonadati</taxon>
        <taxon>Pseudomonadota</taxon>
        <taxon>Alphaproteobacteria</taxon>
        <taxon>Hyphomicrobiales</taxon>
        <taxon>Rhizobiaceae</taxon>
        <taxon>Sinorhizobium/Ensifer group</taxon>
        <taxon>Sinorhizobium</taxon>
    </lineage>
</organism>
<keyword evidence="4 9" id="KW-0808">Transferase</keyword>
<reference evidence="9" key="1">
    <citation type="submission" date="2022-10" db="EMBL/GenBank/DDBJ databases">
        <title>Whole genome sequencing of three plant growth promoting bacteria isolated from Vachellia tortilis subsp. raddiana in Morocco.</title>
        <authorList>
            <person name="Hnini M."/>
            <person name="Zouagui R."/>
            <person name="Zouagui H."/>
            <person name="Chemao Elfihri M.-W."/>
            <person name="Ibrahimi A."/>
            <person name="Sbabou L."/>
            <person name="Aurag J."/>
        </authorList>
    </citation>
    <scope>NUCLEOTIDE SEQUENCE</scope>
    <source>
        <strain evidence="9">LMR678</strain>
    </source>
</reference>
<dbReference type="InterPro" id="IPR051142">
    <property type="entry name" value="Glycosyltransferase_29"/>
</dbReference>
<protein>
    <submittedName>
        <fullName evidence="9">Glycosyltransferase family 29 protein</fullName>
        <ecNumber evidence="9">2.4.-.-</ecNumber>
    </submittedName>
</protein>
<evidence type="ECO:0000256" key="2">
    <source>
        <dbReference type="ARBA" id="ARBA00004308"/>
    </source>
</evidence>
<keyword evidence="10" id="KW-1185">Reference proteome</keyword>
<dbReference type="Pfam" id="PF00777">
    <property type="entry name" value="Glyco_transf_29"/>
    <property type="match status" value="1"/>
</dbReference>
<evidence type="ECO:0000256" key="6">
    <source>
        <dbReference type="ARBA" id="ARBA00022989"/>
    </source>
</evidence>
<dbReference type="InterPro" id="IPR038578">
    <property type="entry name" value="GT29-like_sf"/>
</dbReference>
<proteinExistence type="predicted"/>
<sequence>MDGTRPDFQTALKEVDIFVLTSRDDPSPLVVFEALATGHPAYAFATTGFNEMLPREFVALDPDDMCRKLCEKIETFKPDPKRFRALADNFSVEKFRDRAFRPRHSIDFNLPIFDQEVVDLYEEKDADTLDARLRQLRSEQTKLLNLMRAIERERVSLDGRGRRLDHIVKERDALKGAARRLAADLKLEHYREARRLARSSRKKTSSIPFIGKTENLKVLVLGNAPSVLQRNLGEKIDKFDVVVRVNNFRVKGFEKHIGSKTSYALISPACMQSDELSGLPPSKVFVIGANMRDDYEKIKARLMDKDRGCQVLPPPENVLKSSIYVDALRVEMDFDLAENQWPSTGIVAVQWARDMHGKAATVYVHGFDFYSDNRITLSRYFDVTTKADGKHDFDREKAYMQSLLDKGAIKRL</sequence>
<dbReference type="Proteomes" id="UP001079430">
    <property type="component" value="Unassembled WGS sequence"/>
</dbReference>
<dbReference type="PANTHER" id="PTHR13713">
    <property type="entry name" value="SIALYLTRANSFERASE"/>
    <property type="match status" value="1"/>
</dbReference>
<dbReference type="InterPro" id="IPR001675">
    <property type="entry name" value="Glyco_trans_29"/>
</dbReference>
<evidence type="ECO:0000256" key="1">
    <source>
        <dbReference type="ARBA" id="ARBA00004167"/>
    </source>
</evidence>
<comment type="subcellular location">
    <subcellularLocation>
        <location evidence="2">Endomembrane system</location>
    </subcellularLocation>
    <subcellularLocation>
        <location evidence="1">Membrane</location>
        <topology evidence="1">Single-pass membrane protein</topology>
    </subcellularLocation>
</comment>
<evidence type="ECO:0000256" key="8">
    <source>
        <dbReference type="ARBA" id="ARBA00023180"/>
    </source>
</evidence>
<evidence type="ECO:0000256" key="4">
    <source>
        <dbReference type="ARBA" id="ARBA00022679"/>
    </source>
</evidence>
<keyword evidence="3 9" id="KW-0328">Glycosyltransferase</keyword>
<evidence type="ECO:0000256" key="3">
    <source>
        <dbReference type="ARBA" id="ARBA00022676"/>
    </source>
</evidence>
<evidence type="ECO:0000313" key="9">
    <source>
        <dbReference type="EMBL" id="MCZ4092378.1"/>
    </source>
</evidence>
<dbReference type="EC" id="2.4.-.-" evidence="9"/>
<comment type="caution">
    <text evidence="9">The sequence shown here is derived from an EMBL/GenBank/DDBJ whole genome shotgun (WGS) entry which is preliminary data.</text>
</comment>
<evidence type="ECO:0000256" key="7">
    <source>
        <dbReference type="ARBA" id="ARBA00023136"/>
    </source>
</evidence>
<keyword evidence="7" id="KW-0472">Membrane</keyword>
<dbReference type="EMBL" id="JAPVOI010000004">
    <property type="protein sequence ID" value="MCZ4092378.1"/>
    <property type="molecule type" value="Genomic_DNA"/>
</dbReference>
<accession>A0ABT4KK78</accession>
<dbReference type="GO" id="GO:0016757">
    <property type="term" value="F:glycosyltransferase activity"/>
    <property type="evidence" value="ECO:0007669"/>
    <property type="project" value="UniProtKB-KW"/>
</dbReference>
<keyword evidence="6" id="KW-1133">Transmembrane helix</keyword>
<gene>
    <name evidence="9" type="ORF">O3W52_20595</name>
</gene>
<dbReference type="RefSeq" id="WP_269282709.1">
    <property type="nucleotide sequence ID" value="NZ_JAPVOI010000004.1"/>
</dbReference>
<evidence type="ECO:0000256" key="5">
    <source>
        <dbReference type="ARBA" id="ARBA00022692"/>
    </source>
</evidence>
<dbReference type="SUPFAM" id="SSF53756">
    <property type="entry name" value="UDP-Glycosyltransferase/glycogen phosphorylase"/>
    <property type="match status" value="1"/>
</dbReference>
<keyword evidence="8" id="KW-0325">Glycoprotein</keyword>
<keyword evidence="5" id="KW-0812">Transmembrane</keyword>
<dbReference type="Gene3D" id="3.40.50.2000">
    <property type="entry name" value="Glycogen Phosphorylase B"/>
    <property type="match status" value="1"/>
</dbReference>